<sequence>MANPLDRASFVELLETRHREVAENKYKQLPKMRDQLFRVINSDSAWESFYNVGSIPDIPKFNGYLTTLGISPGYYTKVEPLQFGGQIISERRLMDTKKYPVFDTIAEGLIEAANRVMEKYAANQFNHAFSTAFDFMESEEGVSLCSSSHTTKSGTSTTYGFDNSGTSAMDKTSVAATKIIMKQFRNDISERIDTDDDFELIFPDELEETAFEIVKTPRGLDTAALNENFNYGRYAMIPYSRLSDSDTNNWFMTLKSRRMKDNIWINAIAPETKDTVDWDTYALKQAIYMVCGCGFLGWQWVYGHVVS</sequence>
<dbReference type="AlphaFoldDB" id="A0A6M3K253"/>
<name>A0A6M3K253_9ZZZZ</name>
<gene>
    <name evidence="1" type="ORF">MM415A01796_0006</name>
</gene>
<organism evidence="1">
    <name type="scientific">viral metagenome</name>
    <dbReference type="NCBI Taxonomy" id="1070528"/>
    <lineage>
        <taxon>unclassified sequences</taxon>
        <taxon>metagenomes</taxon>
        <taxon>organismal metagenomes</taxon>
    </lineage>
</organism>
<proteinExistence type="predicted"/>
<dbReference type="EMBL" id="MT142160">
    <property type="protein sequence ID" value="QJA75382.1"/>
    <property type="molecule type" value="Genomic_DNA"/>
</dbReference>
<evidence type="ECO:0000313" key="1">
    <source>
        <dbReference type="EMBL" id="QJA75382.1"/>
    </source>
</evidence>
<reference evidence="1" key="1">
    <citation type="submission" date="2020-03" db="EMBL/GenBank/DDBJ databases">
        <title>The deep terrestrial virosphere.</title>
        <authorList>
            <person name="Holmfeldt K."/>
            <person name="Nilsson E."/>
            <person name="Simone D."/>
            <person name="Lopez-Fernandez M."/>
            <person name="Wu X."/>
            <person name="de Brujin I."/>
            <person name="Lundin D."/>
            <person name="Andersson A."/>
            <person name="Bertilsson S."/>
            <person name="Dopson M."/>
        </authorList>
    </citation>
    <scope>NUCLEOTIDE SEQUENCE</scope>
    <source>
        <strain evidence="1">MM415A01796</strain>
    </source>
</reference>
<protein>
    <submittedName>
        <fullName evidence="1">Putative structural protein</fullName>
    </submittedName>
</protein>
<accession>A0A6M3K253</accession>